<accession>A0A1N7L9Z6</accession>
<dbReference type="EMBL" id="FTOV01000002">
    <property type="protein sequence ID" value="SIS70530.1"/>
    <property type="molecule type" value="Genomic_DNA"/>
</dbReference>
<dbReference type="OrthoDB" id="8263000at2"/>
<dbReference type="STRING" id="373672.SAMN05421785_10279"/>
<organism evidence="1 2">
    <name type="scientific">Chryseobacterium gambrini</name>
    <dbReference type="NCBI Taxonomy" id="373672"/>
    <lineage>
        <taxon>Bacteria</taxon>
        <taxon>Pseudomonadati</taxon>
        <taxon>Bacteroidota</taxon>
        <taxon>Flavobacteriia</taxon>
        <taxon>Flavobacteriales</taxon>
        <taxon>Weeksellaceae</taxon>
        <taxon>Chryseobacterium group</taxon>
        <taxon>Chryseobacterium</taxon>
    </lineage>
</organism>
<gene>
    <name evidence="1" type="ORF">SAMN05421785_10279</name>
</gene>
<sequence>MNPEYYIPSERILKPSQDYNFLRKEGLKYIEKLGNTFWTDYNAHDPGITILEALSYVITELGYRTDFETKDLLTSKNGKILNGSFFPAREIMTNAALTELDYRKILIDIEGVTNAWCLATQKASVKIGYNTPHPAEQKLYINVLEDKLSFDAKDKNNTSLEQLSVRGLNKIIIELDEDLVEDSTTELDFLFSTLGKWVKVKITPEFSSWNNPKVLLLNKMDKPSKIKNKKVEIKDNTVVIVVERTTEINDTLKFIIEPFDKNELQQVKDHFNTEKPICDIIGLLKDRSTEEKNKKIRIEQIFRTIQQKLQQNRNLTEDFLCVETVQNVEISFCVDVELAQETDSVEAMAQVQMAIEKILNPPVRFYTLSQLMEQGLNSTEIFLGPKLKHGFLNDEELQKAQLPTSIHASDIIAAIMEIKGIVSVENLLMTAYNSLGQPITGSMNQKWCLHLSGEEKPLFSAEKSKILLFQKNIPFLLSENNRMLVGQKVQQLKAQIKNYKLYSVQSDLPVPEGQFYQLDEYYSVQEEFPVNYGLGANEISDKAPEKRKAQVKQLKAYLHFYDQLLADFFCQLYHAKDILDIEPVKNTYFPNYLDKNPKTGKDFYTKEIYRDNFKNALLNGESEFDVSLEESQSVFNDRRNRALDHLMARFSESFNDYVFMMYKVSQDSGGLGEMTFQPQDLIHDKEAFLKNYAEISSERGLGINYLNAEILEDKFGFQNFWETDHRGGYEKRTAKLLGINNIGLRDIVTEDEVQAQWTLPVKMNNQSVICKIVQPLTDLAEKWKWTQQNLLNPDIYFIHKQGSKFFIYLGENPKKTSTIDKTFKSYEEASEFLYQLIQLLNEAYENFYCLEHILVRPFPYFNNDKEDLLTVCLKDDCKDEANNDPYSFKATIVLPGYLSRFKNITFRRYAEQIFRQEAPAHVLLKICWVGYEDMLNFQKAYKNWLENYRHFRLKYCSKTLTKKDCTTFYQNHKVLIEKLKELNTIYPEGNLYDCKLSETTNPIVLGNTSLGTL</sequence>
<evidence type="ECO:0008006" key="3">
    <source>
        <dbReference type="Google" id="ProtNLM"/>
    </source>
</evidence>
<dbReference type="RefSeq" id="WP_076390634.1">
    <property type="nucleotide sequence ID" value="NZ_FTOV01000002.1"/>
</dbReference>
<dbReference type="AlphaFoldDB" id="A0A1N7L9Z6"/>
<evidence type="ECO:0000313" key="2">
    <source>
        <dbReference type="Proteomes" id="UP000185781"/>
    </source>
</evidence>
<name>A0A1N7L9Z6_9FLAO</name>
<reference evidence="1 2" key="1">
    <citation type="submission" date="2017-01" db="EMBL/GenBank/DDBJ databases">
        <authorList>
            <person name="Mah S.A."/>
            <person name="Swanson W.J."/>
            <person name="Moy G.W."/>
            <person name="Vacquier V.D."/>
        </authorList>
    </citation>
    <scope>NUCLEOTIDE SEQUENCE [LARGE SCALE GENOMIC DNA]</scope>
    <source>
        <strain evidence="1 2">DSM 18014</strain>
    </source>
</reference>
<dbReference type="Proteomes" id="UP000185781">
    <property type="component" value="Unassembled WGS sequence"/>
</dbReference>
<proteinExistence type="predicted"/>
<protein>
    <recommendedName>
        <fullName evidence="3">Baseplate J-like protein</fullName>
    </recommendedName>
</protein>
<evidence type="ECO:0000313" key="1">
    <source>
        <dbReference type="EMBL" id="SIS70530.1"/>
    </source>
</evidence>